<proteinExistence type="inferred from homology"/>
<organism evidence="5 6">
    <name type="scientific">Desulfobaculum bizertense DSM 18034</name>
    <dbReference type="NCBI Taxonomy" id="1121442"/>
    <lineage>
        <taxon>Bacteria</taxon>
        <taxon>Pseudomonadati</taxon>
        <taxon>Thermodesulfobacteriota</taxon>
        <taxon>Desulfovibrionia</taxon>
        <taxon>Desulfovibrionales</taxon>
        <taxon>Desulfovibrionaceae</taxon>
        <taxon>Desulfobaculum</taxon>
    </lineage>
</organism>
<dbReference type="InterPro" id="IPR005510">
    <property type="entry name" value="Csm4"/>
</dbReference>
<evidence type="ECO:0000313" key="6">
    <source>
        <dbReference type="Proteomes" id="UP000189733"/>
    </source>
</evidence>
<gene>
    <name evidence="5" type="ORF">SAMN02745702_00913</name>
</gene>
<comment type="similarity">
    <text evidence="1">Belongs to the CRISPR-associated Csm4 family.</text>
</comment>
<evidence type="ECO:0000256" key="4">
    <source>
        <dbReference type="ARBA" id="ARBA00023118"/>
    </source>
</evidence>
<evidence type="ECO:0000256" key="3">
    <source>
        <dbReference type="ARBA" id="ARBA00022884"/>
    </source>
</evidence>
<dbReference type="NCBIfam" id="TIGR01903">
    <property type="entry name" value="cas5_csm4"/>
    <property type="match status" value="1"/>
</dbReference>
<dbReference type="AlphaFoldDB" id="A0A1T4VSV2"/>
<dbReference type="Proteomes" id="UP000189733">
    <property type="component" value="Unassembled WGS sequence"/>
</dbReference>
<evidence type="ECO:0000313" key="5">
    <source>
        <dbReference type="EMBL" id="SKA67905.1"/>
    </source>
</evidence>
<reference evidence="5 6" key="1">
    <citation type="submission" date="2017-02" db="EMBL/GenBank/DDBJ databases">
        <authorList>
            <person name="Peterson S.W."/>
        </authorList>
    </citation>
    <scope>NUCLEOTIDE SEQUENCE [LARGE SCALE GENOMIC DNA]</scope>
    <source>
        <strain evidence="5 6">DSM 18034</strain>
    </source>
</reference>
<dbReference type="OrthoDB" id="9790529at2"/>
<keyword evidence="3" id="KW-0694">RNA-binding</keyword>
<sequence length="315" mass="34824">MPLCRFQLFPQSPFATPLRSDTITGMLLNLIALRDGESRLKECVASFETDSPEFLLSSAFPQNTLPMPCLPLPKRSAMAQGQCGPELITRISAFKKFRKQRFIPLEHWKKCKDSLSLAGLFSLFEKESEHSPIESQTQTMSHVSIDRETQRAIDGLLYTTTETFYPQGTALDLYARTKNPEELESLLNNLGRWGYGKRASTGKGQFSVTRDQDFDAKALESEGTHQLCLSVLSAQDMSGIEGTFQTFLKHGRVGSACADGQAFKKPFLAIKEGAVLSSSPCGSPVLRNLHYDERLVHVTARLSLPCTLATGVSHA</sequence>
<evidence type="ECO:0000256" key="1">
    <source>
        <dbReference type="ARBA" id="ARBA00005772"/>
    </source>
</evidence>
<keyword evidence="6" id="KW-1185">Reference proteome</keyword>
<evidence type="ECO:0000256" key="2">
    <source>
        <dbReference type="ARBA" id="ARBA00016109"/>
    </source>
</evidence>
<name>A0A1T4VSV2_9BACT</name>
<dbReference type="GO" id="GO:0051607">
    <property type="term" value="P:defense response to virus"/>
    <property type="evidence" value="ECO:0007669"/>
    <property type="project" value="UniProtKB-KW"/>
</dbReference>
<dbReference type="EMBL" id="FUYA01000002">
    <property type="protein sequence ID" value="SKA67905.1"/>
    <property type="molecule type" value="Genomic_DNA"/>
</dbReference>
<keyword evidence="4" id="KW-0051">Antiviral defense</keyword>
<dbReference type="STRING" id="1121442.SAMN02745702_00913"/>
<dbReference type="GO" id="GO:0003723">
    <property type="term" value="F:RNA binding"/>
    <property type="evidence" value="ECO:0007669"/>
    <property type="project" value="UniProtKB-KW"/>
</dbReference>
<accession>A0A1T4VSV2</accession>
<protein>
    <recommendedName>
        <fullName evidence="2">CRISPR system Cms protein Csm4</fullName>
    </recommendedName>
</protein>
<dbReference type="RefSeq" id="WP_078684216.1">
    <property type="nucleotide sequence ID" value="NZ_FUYA01000002.1"/>
</dbReference>